<dbReference type="eggNOG" id="COG1522">
    <property type="taxonomic scope" value="Bacteria"/>
</dbReference>
<sequence length="154" mass="17301">MVLLDDLDKRILNVLQEDASITNQALAEKVFSSPPTCLRHVKRLEKAGIIQKRVTLLDAQALGSDLTAIVEINLTQQSAEVFDDFESLIVLENSVKQCYRVTSGPDFIVILQVPDMNAYHELVGKLFTATNHVRNVRTFFSTYRSKFDTTVTLA</sequence>
<dbReference type="SUPFAM" id="SSF54909">
    <property type="entry name" value="Dimeric alpha+beta barrel"/>
    <property type="match status" value="1"/>
</dbReference>
<keyword evidence="2" id="KW-0238">DNA-binding</keyword>
<gene>
    <name evidence="5" type="ORF">HMPREF2130_04575</name>
</gene>
<dbReference type="Pfam" id="PF13412">
    <property type="entry name" value="HTH_24"/>
    <property type="match status" value="1"/>
</dbReference>
<reference evidence="5 6" key="1">
    <citation type="submission" date="2014-07" db="EMBL/GenBank/DDBJ databases">
        <authorList>
            <person name="McCorrison J."/>
            <person name="Sanka R."/>
            <person name="Torralba M."/>
            <person name="Gillis M."/>
            <person name="Haft D.H."/>
            <person name="Methe B."/>
            <person name="Sutton G."/>
            <person name="Nelson K.E."/>
        </authorList>
    </citation>
    <scope>NUCLEOTIDE SEQUENCE [LARGE SCALE GENOMIC DNA]</scope>
    <source>
        <strain evidence="5 6">DNF00040</strain>
    </source>
</reference>
<dbReference type="SUPFAM" id="SSF46785">
    <property type="entry name" value="Winged helix' DNA-binding domain"/>
    <property type="match status" value="1"/>
</dbReference>
<name>A0A095Z8J9_9BURK</name>
<dbReference type="EMBL" id="JRNI01000017">
    <property type="protein sequence ID" value="KGF31065.1"/>
    <property type="molecule type" value="Genomic_DNA"/>
</dbReference>
<evidence type="ECO:0000256" key="3">
    <source>
        <dbReference type="ARBA" id="ARBA00023163"/>
    </source>
</evidence>
<dbReference type="GO" id="GO:0005829">
    <property type="term" value="C:cytosol"/>
    <property type="evidence" value="ECO:0007669"/>
    <property type="project" value="TreeGrafter"/>
</dbReference>
<dbReference type="PANTHER" id="PTHR30154">
    <property type="entry name" value="LEUCINE-RESPONSIVE REGULATORY PROTEIN"/>
    <property type="match status" value="1"/>
</dbReference>
<dbReference type="InterPro" id="IPR036388">
    <property type="entry name" value="WH-like_DNA-bd_sf"/>
</dbReference>
<dbReference type="SMART" id="SM00344">
    <property type="entry name" value="HTH_ASNC"/>
    <property type="match status" value="1"/>
</dbReference>
<dbReference type="Proteomes" id="UP000029629">
    <property type="component" value="Unassembled WGS sequence"/>
</dbReference>
<dbReference type="GO" id="GO:0043565">
    <property type="term" value="F:sequence-specific DNA binding"/>
    <property type="evidence" value="ECO:0007669"/>
    <property type="project" value="InterPro"/>
</dbReference>
<accession>A0A095Z8J9</accession>
<dbReference type="GO" id="GO:0006355">
    <property type="term" value="P:regulation of DNA-templated transcription"/>
    <property type="evidence" value="ECO:0007669"/>
    <property type="project" value="UniProtKB-ARBA"/>
</dbReference>
<evidence type="ECO:0000256" key="2">
    <source>
        <dbReference type="ARBA" id="ARBA00023125"/>
    </source>
</evidence>
<evidence type="ECO:0000259" key="4">
    <source>
        <dbReference type="PROSITE" id="PS50956"/>
    </source>
</evidence>
<dbReference type="PANTHER" id="PTHR30154:SF34">
    <property type="entry name" value="TRANSCRIPTIONAL REGULATOR AZLB"/>
    <property type="match status" value="1"/>
</dbReference>
<keyword evidence="1" id="KW-0805">Transcription regulation</keyword>
<dbReference type="InterPro" id="IPR011991">
    <property type="entry name" value="ArsR-like_HTH"/>
</dbReference>
<keyword evidence="6" id="KW-1185">Reference proteome</keyword>
<dbReference type="PROSITE" id="PS50956">
    <property type="entry name" value="HTH_ASNC_2"/>
    <property type="match status" value="1"/>
</dbReference>
<dbReference type="InterPro" id="IPR000485">
    <property type="entry name" value="AsnC-type_HTH_dom"/>
</dbReference>
<evidence type="ECO:0000256" key="1">
    <source>
        <dbReference type="ARBA" id="ARBA00023015"/>
    </source>
</evidence>
<keyword evidence="3" id="KW-0804">Transcription</keyword>
<evidence type="ECO:0000313" key="5">
    <source>
        <dbReference type="EMBL" id="KGF31065.1"/>
    </source>
</evidence>
<organism evidence="5 6">
    <name type="scientific">Oligella urethralis DNF00040</name>
    <dbReference type="NCBI Taxonomy" id="1401065"/>
    <lineage>
        <taxon>Bacteria</taxon>
        <taxon>Pseudomonadati</taxon>
        <taxon>Pseudomonadota</taxon>
        <taxon>Betaproteobacteria</taxon>
        <taxon>Burkholderiales</taxon>
        <taxon>Alcaligenaceae</taxon>
        <taxon>Oligella</taxon>
    </lineage>
</organism>
<dbReference type="InterPro" id="IPR011008">
    <property type="entry name" value="Dimeric_a/b-barrel"/>
</dbReference>
<dbReference type="PRINTS" id="PR00033">
    <property type="entry name" value="HTHASNC"/>
</dbReference>
<comment type="caution">
    <text evidence="5">The sequence shown here is derived from an EMBL/GenBank/DDBJ whole genome shotgun (WGS) entry which is preliminary data.</text>
</comment>
<dbReference type="InterPro" id="IPR036390">
    <property type="entry name" value="WH_DNA-bd_sf"/>
</dbReference>
<dbReference type="RefSeq" id="WP_052043587.1">
    <property type="nucleotide sequence ID" value="NZ_JRNI01000017.1"/>
</dbReference>
<dbReference type="CDD" id="cd00090">
    <property type="entry name" value="HTH_ARSR"/>
    <property type="match status" value="1"/>
</dbReference>
<dbReference type="OrthoDB" id="9091488at2"/>
<feature type="domain" description="HTH asnC-type" evidence="4">
    <location>
        <begin position="4"/>
        <end position="65"/>
    </location>
</feature>
<evidence type="ECO:0000313" key="6">
    <source>
        <dbReference type="Proteomes" id="UP000029629"/>
    </source>
</evidence>
<dbReference type="GO" id="GO:0043200">
    <property type="term" value="P:response to amino acid"/>
    <property type="evidence" value="ECO:0007669"/>
    <property type="project" value="TreeGrafter"/>
</dbReference>
<dbReference type="Gene3D" id="1.10.10.10">
    <property type="entry name" value="Winged helix-like DNA-binding domain superfamily/Winged helix DNA-binding domain"/>
    <property type="match status" value="1"/>
</dbReference>
<protein>
    <submittedName>
        <fullName evidence="5">AsnC family transcriptional regulator</fullName>
    </submittedName>
</protein>
<dbReference type="InterPro" id="IPR019887">
    <property type="entry name" value="Tscrpt_reg_AsnC/Lrp_C"/>
</dbReference>
<dbReference type="AlphaFoldDB" id="A0A095Z8J9"/>
<dbReference type="Pfam" id="PF01037">
    <property type="entry name" value="AsnC_trans_reg"/>
    <property type="match status" value="1"/>
</dbReference>
<dbReference type="InterPro" id="IPR019888">
    <property type="entry name" value="Tscrpt_reg_AsnC-like"/>
</dbReference>
<dbReference type="Gene3D" id="3.30.70.920">
    <property type="match status" value="1"/>
</dbReference>
<proteinExistence type="predicted"/>